<evidence type="ECO:0000256" key="2">
    <source>
        <dbReference type="ARBA" id="ARBA00022448"/>
    </source>
</evidence>
<organism evidence="11 12">
    <name type="scientific">Pseudahrensia aquimaris</name>
    <dbReference type="NCBI Taxonomy" id="744461"/>
    <lineage>
        <taxon>Bacteria</taxon>
        <taxon>Pseudomonadati</taxon>
        <taxon>Pseudomonadota</taxon>
        <taxon>Alphaproteobacteria</taxon>
        <taxon>Hyphomicrobiales</taxon>
        <taxon>Ahrensiaceae</taxon>
        <taxon>Pseudahrensia</taxon>
    </lineage>
</organism>
<evidence type="ECO:0000256" key="5">
    <source>
        <dbReference type="ARBA" id="ARBA00022692"/>
    </source>
</evidence>
<comment type="function">
    <text evidence="9">Part of the tripartite ATP-independent periplasmic (TRAP) transport system.</text>
</comment>
<evidence type="ECO:0000256" key="6">
    <source>
        <dbReference type="ARBA" id="ARBA00022989"/>
    </source>
</evidence>
<keyword evidence="12" id="KW-1185">Reference proteome</keyword>
<keyword evidence="3" id="KW-1003">Cell membrane</keyword>
<evidence type="ECO:0000313" key="12">
    <source>
        <dbReference type="Proteomes" id="UP001597101"/>
    </source>
</evidence>
<proteinExistence type="inferred from homology"/>
<dbReference type="Proteomes" id="UP001597101">
    <property type="component" value="Unassembled WGS sequence"/>
</dbReference>
<sequence>MPGNEIKTVEDVIAITDPGEVNRDEHLWGDRLMVNLANVGAWIFPLLIVAIVTQVVIRKMGNNQAWLDDAQWWMYGVAMLIGFGYAITTNSHVRVDIFHQNYSEERKSKIEVFALGWLLLPFLILMTDILIHYAGASITAREGSDSANGLHMLYLLKASLPILFTCAIIASIAAMLRFLARIGKLSLFSVVLGSLPALSFGLERVVYYFLWWVVRLTNPDIADRRISREPLLAHTTEIAFGLTLLLLAIGYFRLRSASSETA</sequence>
<evidence type="ECO:0000313" key="11">
    <source>
        <dbReference type="EMBL" id="MFD0916321.1"/>
    </source>
</evidence>
<comment type="subcellular location">
    <subcellularLocation>
        <location evidence="1 9">Cell inner membrane</location>
        <topology evidence="1 9">Multi-pass membrane protein</topology>
    </subcellularLocation>
</comment>
<feature type="transmembrane region" description="Helical" evidence="9">
    <location>
        <begin position="112"/>
        <end position="134"/>
    </location>
</feature>
<keyword evidence="6 9" id="KW-1133">Transmembrane helix</keyword>
<dbReference type="PANTHER" id="PTHR35011:SF4">
    <property type="entry name" value="SLL1102 PROTEIN"/>
    <property type="match status" value="1"/>
</dbReference>
<accession>A0ABW3FD03</accession>
<evidence type="ECO:0000256" key="7">
    <source>
        <dbReference type="ARBA" id="ARBA00023136"/>
    </source>
</evidence>
<evidence type="ECO:0000256" key="8">
    <source>
        <dbReference type="ARBA" id="ARBA00038436"/>
    </source>
</evidence>
<dbReference type="RefSeq" id="WP_377212180.1">
    <property type="nucleotide sequence ID" value="NZ_JBHTJV010000005.1"/>
</dbReference>
<evidence type="ECO:0000256" key="9">
    <source>
        <dbReference type="RuleBase" id="RU369079"/>
    </source>
</evidence>
<reference evidence="12" key="1">
    <citation type="journal article" date="2019" name="Int. J. Syst. Evol. Microbiol.">
        <title>The Global Catalogue of Microorganisms (GCM) 10K type strain sequencing project: providing services to taxonomists for standard genome sequencing and annotation.</title>
        <authorList>
            <consortium name="The Broad Institute Genomics Platform"/>
            <consortium name="The Broad Institute Genome Sequencing Center for Infectious Disease"/>
            <person name="Wu L."/>
            <person name="Ma J."/>
        </authorList>
    </citation>
    <scope>NUCLEOTIDE SEQUENCE [LARGE SCALE GENOMIC DNA]</scope>
    <source>
        <strain evidence="12">CCUG 60023</strain>
    </source>
</reference>
<protein>
    <recommendedName>
        <fullName evidence="9">TRAP transporter small permease protein</fullName>
    </recommendedName>
</protein>
<gene>
    <name evidence="11" type="ORF">ACFQ14_07880</name>
</gene>
<feature type="transmembrane region" description="Helical" evidence="9">
    <location>
        <begin position="187"/>
        <end position="211"/>
    </location>
</feature>
<keyword evidence="5 9" id="KW-0812">Transmembrane</keyword>
<feature type="domain" description="Tripartite ATP-independent periplasmic transporters DctQ component" evidence="10">
    <location>
        <begin position="47"/>
        <end position="179"/>
    </location>
</feature>
<feature type="transmembrane region" description="Helical" evidence="9">
    <location>
        <begin position="154"/>
        <end position="180"/>
    </location>
</feature>
<evidence type="ECO:0000259" key="10">
    <source>
        <dbReference type="Pfam" id="PF04290"/>
    </source>
</evidence>
<comment type="similarity">
    <text evidence="8 9">Belongs to the TRAP transporter small permease family.</text>
</comment>
<comment type="subunit">
    <text evidence="9">The complex comprises the extracytoplasmic solute receptor protein and the two transmembrane proteins.</text>
</comment>
<name>A0ABW3FD03_9HYPH</name>
<dbReference type="InterPro" id="IPR055348">
    <property type="entry name" value="DctQ"/>
</dbReference>
<keyword evidence="7 9" id="KW-0472">Membrane</keyword>
<evidence type="ECO:0000256" key="4">
    <source>
        <dbReference type="ARBA" id="ARBA00022519"/>
    </source>
</evidence>
<dbReference type="EMBL" id="JBHTJV010000005">
    <property type="protein sequence ID" value="MFD0916321.1"/>
    <property type="molecule type" value="Genomic_DNA"/>
</dbReference>
<comment type="caution">
    <text evidence="11">The sequence shown here is derived from an EMBL/GenBank/DDBJ whole genome shotgun (WGS) entry which is preliminary data.</text>
</comment>
<dbReference type="InterPro" id="IPR007387">
    <property type="entry name" value="TRAP_DctQ"/>
</dbReference>
<dbReference type="PANTHER" id="PTHR35011">
    <property type="entry name" value="2,3-DIKETO-L-GULONATE TRAP TRANSPORTER SMALL PERMEASE PROTEIN YIAM"/>
    <property type="match status" value="1"/>
</dbReference>
<feature type="transmembrane region" description="Helical" evidence="9">
    <location>
        <begin position="231"/>
        <end position="252"/>
    </location>
</feature>
<keyword evidence="2 9" id="KW-0813">Transport</keyword>
<keyword evidence="4 9" id="KW-0997">Cell inner membrane</keyword>
<dbReference type="Pfam" id="PF04290">
    <property type="entry name" value="DctQ"/>
    <property type="match status" value="1"/>
</dbReference>
<evidence type="ECO:0000256" key="3">
    <source>
        <dbReference type="ARBA" id="ARBA00022475"/>
    </source>
</evidence>
<feature type="transmembrane region" description="Helical" evidence="9">
    <location>
        <begin position="32"/>
        <end position="52"/>
    </location>
</feature>
<evidence type="ECO:0000256" key="1">
    <source>
        <dbReference type="ARBA" id="ARBA00004429"/>
    </source>
</evidence>
<comment type="caution">
    <text evidence="9">Lacks conserved residue(s) required for the propagation of feature annotation.</text>
</comment>
<feature type="transmembrane region" description="Helical" evidence="9">
    <location>
        <begin position="72"/>
        <end position="91"/>
    </location>
</feature>